<evidence type="ECO:0000313" key="1">
    <source>
        <dbReference type="EMBL" id="EEF52848.1"/>
    </source>
</evidence>
<organism evidence="1 2">
    <name type="scientific">Ricinus communis</name>
    <name type="common">Castor bean</name>
    <dbReference type="NCBI Taxonomy" id="3988"/>
    <lineage>
        <taxon>Eukaryota</taxon>
        <taxon>Viridiplantae</taxon>
        <taxon>Streptophyta</taxon>
        <taxon>Embryophyta</taxon>
        <taxon>Tracheophyta</taxon>
        <taxon>Spermatophyta</taxon>
        <taxon>Magnoliopsida</taxon>
        <taxon>eudicotyledons</taxon>
        <taxon>Gunneridae</taxon>
        <taxon>Pentapetalae</taxon>
        <taxon>rosids</taxon>
        <taxon>fabids</taxon>
        <taxon>Malpighiales</taxon>
        <taxon>Euphorbiaceae</taxon>
        <taxon>Acalyphoideae</taxon>
        <taxon>Acalypheae</taxon>
        <taxon>Ricinus</taxon>
    </lineage>
</organism>
<dbReference type="AlphaFoldDB" id="B9R8L8"/>
<dbReference type="Proteomes" id="UP000008311">
    <property type="component" value="Unassembled WGS sequence"/>
</dbReference>
<evidence type="ECO:0000313" key="2">
    <source>
        <dbReference type="Proteomes" id="UP000008311"/>
    </source>
</evidence>
<sequence length="90" mass="10059">MRVSARRFVFNASAIADLKDKAISLGVKNPTRVEVITACLAKVSELCHNSQNVHWETSFGQQLHCTSEEAELDSLLCQLREAIRKSMVNL</sequence>
<protein>
    <submittedName>
        <fullName evidence="1">Uncharacterized protein</fullName>
    </submittedName>
</protein>
<proteinExistence type="predicted"/>
<keyword evidence="2" id="KW-1185">Reference proteome</keyword>
<dbReference type="InParanoid" id="B9R8L8"/>
<reference evidence="2" key="1">
    <citation type="journal article" date="2010" name="Nat. Biotechnol.">
        <title>Draft genome sequence of the oilseed species Ricinus communis.</title>
        <authorList>
            <person name="Chan A.P."/>
            <person name="Crabtree J."/>
            <person name="Zhao Q."/>
            <person name="Lorenzi H."/>
            <person name="Orvis J."/>
            <person name="Puiu D."/>
            <person name="Melake-Berhan A."/>
            <person name="Jones K.M."/>
            <person name="Redman J."/>
            <person name="Chen G."/>
            <person name="Cahoon E.B."/>
            <person name="Gedil M."/>
            <person name="Stanke M."/>
            <person name="Haas B.J."/>
            <person name="Wortman J.R."/>
            <person name="Fraser-Liggett C.M."/>
            <person name="Ravel J."/>
            <person name="Rabinowicz P.D."/>
        </authorList>
    </citation>
    <scope>NUCLEOTIDE SEQUENCE [LARGE SCALE GENOMIC DNA]</scope>
    <source>
        <strain evidence="2">cv. Hale</strain>
    </source>
</reference>
<dbReference type="EMBL" id="EQ973772">
    <property type="protein sequence ID" value="EEF52848.1"/>
    <property type="molecule type" value="Genomic_DNA"/>
</dbReference>
<accession>B9R8L8</accession>
<name>B9R8L8_RICCO</name>
<gene>
    <name evidence="1" type="ORF">RCOM_1600870</name>
</gene>
<dbReference type="InterPro" id="IPR023213">
    <property type="entry name" value="CAT-like_dom_sf"/>
</dbReference>
<dbReference type="Gene3D" id="3.30.559.10">
    <property type="entry name" value="Chloramphenicol acetyltransferase-like domain"/>
    <property type="match status" value="1"/>
</dbReference>